<gene>
    <name evidence="5" type="ORF">OKA05_02220</name>
</gene>
<dbReference type="RefSeq" id="WP_264485458.1">
    <property type="nucleotide sequence ID" value="NZ_JAPDDT010000001.1"/>
</dbReference>
<evidence type="ECO:0000256" key="1">
    <source>
        <dbReference type="ARBA" id="ARBA00023015"/>
    </source>
</evidence>
<accession>A0ABT3GCS0</accession>
<dbReference type="PANTHER" id="PTHR44688">
    <property type="entry name" value="DNA-BINDING TRANSCRIPTIONAL ACTIVATOR DEVR_DOSR"/>
    <property type="match status" value="1"/>
</dbReference>
<organism evidence="5 6">
    <name type="scientific">Luteolibacter arcticus</name>
    <dbReference type="NCBI Taxonomy" id="1581411"/>
    <lineage>
        <taxon>Bacteria</taxon>
        <taxon>Pseudomonadati</taxon>
        <taxon>Verrucomicrobiota</taxon>
        <taxon>Verrucomicrobiia</taxon>
        <taxon>Verrucomicrobiales</taxon>
        <taxon>Verrucomicrobiaceae</taxon>
        <taxon>Luteolibacter</taxon>
    </lineage>
</organism>
<dbReference type="InterPro" id="IPR016032">
    <property type="entry name" value="Sig_transdc_resp-reg_C-effctor"/>
</dbReference>
<feature type="domain" description="HTH luxR-type" evidence="4">
    <location>
        <begin position="6"/>
        <end position="70"/>
    </location>
</feature>
<keyword evidence="2" id="KW-0238">DNA-binding</keyword>
<dbReference type="SUPFAM" id="SSF46894">
    <property type="entry name" value="C-terminal effector domain of the bipartite response regulators"/>
    <property type="match status" value="1"/>
</dbReference>
<dbReference type="EMBL" id="JAPDDT010000001">
    <property type="protein sequence ID" value="MCW1921349.1"/>
    <property type="molecule type" value="Genomic_DNA"/>
</dbReference>
<dbReference type="InterPro" id="IPR000792">
    <property type="entry name" value="Tscrpt_reg_LuxR_C"/>
</dbReference>
<dbReference type="PANTHER" id="PTHR44688:SF16">
    <property type="entry name" value="DNA-BINDING TRANSCRIPTIONAL ACTIVATOR DEVR_DOSR"/>
    <property type="match status" value="1"/>
</dbReference>
<dbReference type="Pfam" id="PF00196">
    <property type="entry name" value="GerE"/>
    <property type="match status" value="1"/>
</dbReference>
<sequence length="70" mass="7676">MPTASSAPEAEKLSPREVEVLEFLVKGLAYKEVAAELGISYSTVHRHIEGIYKKLHVHSRSHAVAKHLGA</sequence>
<protein>
    <submittedName>
        <fullName evidence="5">Helix-turn-helix transcriptional regulator</fullName>
    </submittedName>
</protein>
<dbReference type="CDD" id="cd06170">
    <property type="entry name" value="LuxR_C_like"/>
    <property type="match status" value="1"/>
</dbReference>
<dbReference type="SMART" id="SM00421">
    <property type="entry name" value="HTH_LUXR"/>
    <property type="match status" value="1"/>
</dbReference>
<evidence type="ECO:0000313" key="5">
    <source>
        <dbReference type="EMBL" id="MCW1921349.1"/>
    </source>
</evidence>
<reference evidence="5 6" key="1">
    <citation type="submission" date="2022-10" db="EMBL/GenBank/DDBJ databases">
        <title>Luteolibacter arcticus strain CCTCC AB 2014275, whole genome shotgun sequencing project.</title>
        <authorList>
            <person name="Zhao G."/>
            <person name="Shen L."/>
        </authorList>
    </citation>
    <scope>NUCLEOTIDE SEQUENCE [LARGE SCALE GENOMIC DNA]</scope>
    <source>
        <strain evidence="5 6">CCTCC AB 2014275</strain>
    </source>
</reference>
<keyword evidence="1" id="KW-0805">Transcription regulation</keyword>
<dbReference type="Gene3D" id="1.10.10.10">
    <property type="entry name" value="Winged helix-like DNA-binding domain superfamily/Winged helix DNA-binding domain"/>
    <property type="match status" value="1"/>
</dbReference>
<evidence type="ECO:0000313" key="6">
    <source>
        <dbReference type="Proteomes" id="UP001320876"/>
    </source>
</evidence>
<keyword evidence="6" id="KW-1185">Reference proteome</keyword>
<evidence type="ECO:0000256" key="3">
    <source>
        <dbReference type="ARBA" id="ARBA00023163"/>
    </source>
</evidence>
<name>A0ABT3GCS0_9BACT</name>
<dbReference type="PRINTS" id="PR00038">
    <property type="entry name" value="HTHLUXR"/>
</dbReference>
<dbReference type="PROSITE" id="PS50043">
    <property type="entry name" value="HTH_LUXR_2"/>
    <property type="match status" value="1"/>
</dbReference>
<evidence type="ECO:0000256" key="2">
    <source>
        <dbReference type="ARBA" id="ARBA00023125"/>
    </source>
</evidence>
<keyword evidence="3" id="KW-0804">Transcription</keyword>
<proteinExistence type="predicted"/>
<comment type="caution">
    <text evidence="5">The sequence shown here is derived from an EMBL/GenBank/DDBJ whole genome shotgun (WGS) entry which is preliminary data.</text>
</comment>
<dbReference type="Proteomes" id="UP001320876">
    <property type="component" value="Unassembled WGS sequence"/>
</dbReference>
<dbReference type="InterPro" id="IPR036388">
    <property type="entry name" value="WH-like_DNA-bd_sf"/>
</dbReference>
<evidence type="ECO:0000259" key="4">
    <source>
        <dbReference type="PROSITE" id="PS50043"/>
    </source>
</evidence>